<name>A0ABZ1GWB0_9ACTN</name>
<dbReference type="RefSeq" id="WP_326755232.1">
    <property type="nucleotide sequence ID" value="NZ_CP109134.1"/>
</dbReference>
<reference evidence="2 3" key="1">
    <citation type="submission" date="2022-10" db="EMBL/GenBank/DDBJ databases">
        <title>The complete genomes of actinobacterial strains from the NBC collection.</title>
        <authorList>
            <person name="Joergensen T.S."/>
            <person name="Alvarez Arevalo M."/>
            <person name="Sterndorff E.B."/>
            <person name="Faurdal D."/>
            <person name="Vuksanovic O."/>
            <person name="Mourched A.-S."/>
            <person name="Charusanti P."/>
            <person name="Shaw S."/>
            <person name="Blin K."/>
            <person name="Weber T."/>
        </authorList>
    </citation>
    <scope>NUCLEOTIDE SEQUENCE [LARGE SCALE GENOMIC DNA]</scope>
    <source>
        <strain evidence="2 3">NBC 01753</strain>
    </source>
</reference>
<feature type="transmembrane region" description="Helical" evidence="1">
    <location>
        <begin position="85"/>
        <end position="111"/>
    </location>
</feature>
<gene>
    <name evidence="2" type="ORF">OIE73_29475</name>
</gene>
<keyword evidence="1" id="KW-1133">Transmembrane helix</keyword>
<sequence length="125" mass="12952">MSRATQSRPRPRCRRAARTVAVAYVVAMIVGGLSAGAQGSTPAEPLLSWLSQPGLNVLYVFVLMPLAVMLGDLGGGGGDAVPYSLALSCGLGAVVNVLLVWAATCFVRAVAADLPACRKRRTAVR</sequence>
<keyword evidence="1" id="KW-0812">Transmembrane</keyword>
<dbReference type="Proteomes" id="UP001335325">
    <property type="component" value="Chromosome"/>
</dbReference>
<feature type="transmembrane region" description="Helical" evidence="1">
    <location>
        <begin position="20"/>
        <end position="37"/>
    </location>
</feature>
<evidence type="ECO:0008006" key="4">
    <source>
        <dbReference type="Google" id="ProtNLM"/>
    </source>
</evidence>
<dbReference type="EMBL" id="CP109134">
    <property type="protein sequence ID" value="WSD09475.1"/>
    <property type="molecule type" value="Genomic_DNA"/>
</dbReference>
<feature type="transmembrane region" description="Helical" evidence="1">
    <location>
        <begin position="57"/>
        <end position="73"/>
    </location>
</feature>
<dbReference type="GeneID" id="91546791"/>
<keyword evidence="3" id="KW-1185">Reference proteome</keyword>
<keyword evidence="1" id="KW-0472">Membrane</keyword>
<protein>
    <recommendedName>
        <fullName evidence="4">Integral membrane protein</fullName>
    </recommendedName>
</protein>
<proteinExistence type="predicted"/>
<accession>A0ABZ1GWB0</accession>
<evidence type="ECO:0000313" key="3">
    <source>
        <dbReference type="Proteomes" id="UP001335325"/>
    </source>
</evidence>
<evidence type="ECO:0000313" key="2">
    <source>
        <dbReference type="EMBL" id="WSD09475.1"/>
    </source>
</evidence>
<evidence type="ECO:0000256" key="1">
    <source>
        <dbReference type="SAM" id="Phobius"/>
    </source>
</evidence>
<organism evidence="2 3">
    <name type="scientific">Streptomyces hirsutus</name>
    <dbReference type="NCBI Taxonomy" id="35620"/>
    <lineage>
        <taxon>Bacteria</taxon>
        <taxon>Bacillati</taxon>
        <taxon>Actinomycetota</taxon>
        <taxon>Actinomycetes</taxon>
        <taxon>Kitasatosporales</taxon>
        <taxon>Streptomycetaceae</taxon>
        <taxon>Streptomyces</taxon>
    </lineage>
</organism>